<keyword evidence="6 8" id="KW-0449">Lipoprotein</keyword>
<comment type="similarity">
    <text evidence="8">Belongs to the Pal lipoprotein family.</text>
</comment>
<evidence type="ECO:0000256" key="6">
    <source>
        <dbReference type="ARBA" id="ARBA00023288"/>
    </source>
</evidence>
<reference evidence="11 12" key="1">
    <citation type="submission" date="2018-07" db="EMBL/GenBank/DDBJ databases">
        <title>Genomic Encyclopedia of Type Strains, Phase IV (KMG-IV): sequencing the most valuable type-strain genomes for metagenomic binning, comparative biology and taxonomic classification.</title>
        <authorList>
            <person name="Goeker M."/>
        </authorList>
    </citation>
    <scope>NUCLEOTIDE SEQUENCE [LARGE SCALE GENOMIC DNA]</scope>
    <source>
        <strain evidence="11 12">DSM 21352</strain>
    </source>
</reference>
<evidence type="ECO:0000256" key="5">
    <source>
        <dbReference type="ARBA" id="ARBA00023237"/>
    </source>
</evidence>
<evidence type="ECO:0000256" key="1">
    <source>
        <dbReference type="ARBA" id="ARBA00022618"/>
    </source>
</evidence>
<keyword evidence="1 8" id="KW-0132">Cell division</keyword>
<dbReference type="InterPro" id="IPR036737">
    <property type="entry name" value="OmpA-like_sf"/>
</dbReference>
<dbReference type="InterPro" id="IPR039001">
    <property type="entry name" value="Pal"/>
</dbReference>
<dbReference type="AlphaFoldDB" id="A0A370FJP9"/>
<dbReference type="PROSITE" id="PS51123">
    <property type="entry name" value="OMPA_2"/>
    <property type="match status" value="1"/>
</dbReference>
<dbReference type="SUPFAM" id="SSF103088">
    <property type="entry name" value="OmpA-like"/>
    <property type="match status" value="1"/>
</dbReference>
<dbReference type="PRINTS" id="PR01021">
    <property type="entry name" value="OMPADOMAIN"/>
</dbReference>
<dbReference type="InterPro" id="IPR050330">
    <property type="entry name" value="Bact_OuterMem_StrucFunc"/>
</dbReference>
<evidence type="ECO:0000256" key="7">
    <source>
        <dbReference type="ARBA" id="ARBA00023306"/>
    </source>
</evidence>
<comment type="caution">
    <text evidence="11">The sequence shown here is derived from an EMBL/GenBank/DDBJ whole genome shotgun (WGS) entry which is preliminary data.</text>
</comment>
<keyword evidence="3 8" id="KW-0472">Membrane</keyword>
<evidence type="ECO:0000256" key="8">
    <source>
        <dbReference type="HAMAP-Rule" id="MF_02204"/>
    </source>
</evidence>
<dbReference type="Proteomes" id="UP000255265">
    <property type="component" value="Unassembled WGS sequence"/>
</dbReference>
<comment type="subcellular location">
    <subcellularLocation>
        <location evidence="8">Cell outer membrane</location>
        <topology evidence="8">Lipid-anchor</topology>
    </subcellularLocation>
</comment>
<organism evidence="11 12">
    <name type="scientific">Pseudacidovorax intermedius</name>
    <dbReference type="NCBI Taxonomy" id="433924"/>
    <lineage>
        <taxon>Bacteria</taxon>
        <taxon>Pseudomonadati</taxon>
        <taxon>Pseudomonadota</taxon>
        <taxon>Betaproteobacteria</taxon>
        <taxon>Burkholderiales</taxon>
        <taxon>Comamonadaceae</taxon>
        <taxon>Pseudacidovorax</taxon>
    </lineage>
</organism>
<keyword evidence="5 8" id="KW-0998">Cell outer membrane</keyword>
<dbReference type="PROSITE" id="PS51257">
    <property type="entry name" value="PROKAR_LIPOPROTEIN"/>
    <property type="match status" value="1"/>
</dbReference>
<name>A0A370FJP9_9BURK</name>
<dbReference type="InterPro" id="IPR014169">
    <property type="entry name" value="Pal_lipo_C"/>
</dbReference>
<protein>
    <recommendedName>
        <fullName evidence="8">Peptidoglycan-associated lipoprotein</fullName>
        <shortName evidence="8">PAL</shortName>
    </recommendedName>
</protein>
<feature type="chain" id="PRO_5016909861" description="Peptidoglycan-associated lipoprotein" evidence="9">
    <location>
        <begin position="20"/>
        <end position="170"/>
    </location>
</feature>
<dbReference type="CDD" id="cd07185">
    <property type="entry name" value="OmpA_C-like"/>
    <property type="match status" value="1"/>
</dbReference>
<keyword evidence="7 8" id="KW-0131">Cell cycle</keyword>
<accession>A0A370FJP9</accession>
<evidence type="ECO:0000259" key="10">
    <source>
        <dbReference type="PROSITE" id="PS51123"/>
    </source>
</evidence>
<evidence type="ECO:0000313" key="12">
    <source>
        <dbReference type="Proteomes" id="UP000255265"/>
    </source>
</evidence>
<comment type="function">
    <text evidence="8">Part of the Tol-Pal system, which plays a role in outer membrane invagination during cell division and is important for maintaining outer membrane integrity.</text>
</comment>
<dbReference type="InterPro" id="IPR006664">
    <property type="entry name" value="OMP_bac"/>
</dbReference>
<dbReference type="NCBIfam" id="TIGR02802">
    <property type="entry name" value="Pal_lipo"/>
    <property type="match status" value="1"/>
</dbReference>
<dbReference type="EMBL" id="QQAV01000002">
    <property type="protein sequence ID" value="RDI26970.1"/>
    <property type="molecule type" value="Genomic_DNA"/>
</dbReference>
<dbReference type="Gene3D" id="3.30.1330.60">
    <property type="entry name" value="OmpA-like domain"/>
    <property type="match status" value="1"/>
</dbReference>
<dbReference type="PANTHER" id="PTHR30329:SF21">
    <property type="entry name" value="LIPOPROTEIN YIAD-RELATED"/>
    <property type="match status" value="1"/>
</dbReference>
<dbReference type="PROSITE" id="PS01068">
    <property type="entry name" value="OMPA_1"/>
    <property type="match status" value="1"/>
</dbReference>
<keyword evidence="2 8" id="KW-0732">Signal</keyword>
<evidence type="ECO:0000256" key="4">
    <source>
        <dbReference type="ARBA" id="ARBA00023139"/>
    </source>
</evidence>
<dbReference type="RefSeq" id="WP_114802217.1">
    <property type="nucleotide sequence ID" value="NZ_QQAV01000002.1"/>
</dbReference>
<dbReference type="GO" id="GO:0051301">
    <property type="term" value="P:cell division"/>
    <property type="evidence" value="ECO:0007669"/>
    <property type="project" value="UniProtKB-UniRule"/>
</dbReference>
<keyword evidence="4 8" id="KW-0564">Palmitate</keyword>
<feature type="domain" description="OmpA-like" evidence="10">
    <location>
        <begin position="56"/>
        <end position="170"/>
    </location>
</feature>
<evidence type="ECO:0000256" key="9">
    <source>
        <dbReference type="SAM" id="SignalP"/>
    </source>
</evidence>
<dbReference type="PANTHER" id="PTHR30329">
    <property type="entry name" value="STATOR ELEMENT OF FLAGELLAR MOTOR COMPLEX"/>
    <property type="match status" value="1"/>
</dbReference>
<proteinExistence type="inferred from homology"/>
<evidence type="ECO:0000313" key="11">
    <source>
        <dbReference type="EMBL" id="RDI26970.1"/>
    </source>
</evidence>
<gene>
    <name evidence="8" type="primary">pal</name>
    <name evidence="11" type="ORF">DFR41_1022</name>
</gene>
<dbReference type="InterPro" id="IPR006665">
    <property type="entry name" value="OmpA-like"/>
</dbReference>
<dbReference type="HAMAP" id="MF_02204">
    <property type="entry name" value="Pal"/>
    <property type="match status" value="1"/>
</dbReference>
<keyword evidence="12" id="KW-1185">Reference proteome</keyword>
<feature type="signal peptide" evidence="9">
    <location>
        <begin position="1"/>
        <end position="19"/>
    </location>
</feature>
<dbReference type="STRING" id="433924.NS331_11220"/>
<dbReference type="GO" id="GO:0009279">
    <property type="term" value="C:cell outer membrane"/>
    <property type="evidence" value="ECO:0007669"/>
    <property type="project" value="UniProtKB-SubCell"/>
</dbReference>
<dbReference type="InterPro" id="IPR006690">
    <property type="entry name" value="OMPA-like_CS"/>
</dbReference>
<dbReference type="OrthoDB" id="9809164at2"/>
<evidence type="ECO:0000256" key="2">
    <source>
        <dbReference type="ARBA" id="ARBA00022729"/>
    </source>
</evidence>
<dbReference type="Pfam" id="PF00691">
    <property type="entry name" value="OmpA"/>
    <property type="match status" value="1"/>
</dbReference>
<comment type="subunit">
    <text evidence="8">The Tol-Pal system is composed of five core proteins: the inner membrane proteins TolA, TolQ and TolR, the periplasmic protein TolB and the outer membrane protein Pal. They form a network linking the inner and outer membranes and the peptidoglycan layer.</text>
</comment>
<sequence>MMKSLQRVSLALSVSVLLAACGAAPKDGSEDTTYYYANPKGRSAVAPVQAPPPPPALSGPAGVARIVYFDFDKYDVKPEYRSIVEAHARYMRERPQARVVLEGHTDARGGRSYNVALGQRRAEAVRQAMQLGGVPGERMEAISWGMEKPASLEKTEAGYQLNRRVEFVYR</sequence>
<evidence type="ECO:0000256" key="3">
    <source>
        <dbReference type="ARBA" id="ARBA00023136"/>
    </source>
</evidence>